<comment type="caution">
    <text evidence="4">The sequence shown here is derived from an EMBL/GenBank/DDBJ whole genome shotgun (WGS) entry which is preliminary data.</text>
</comment>
<protein>
    <recommendedName>
        <fullName evidence="3">DUF4349 domain-containing protein</fullName>
    </recommendedName>
</protein>
<evidence type="ECO:0000256" key="1">
    <source>
        <dbReference type="SAM" id="Phobius"/>
    </source>
</evidence>
<proteinExistence type="predicted"/>
<dbReference type="InterPro" id="IPR025645">
    <property type="entry name" value="DUF4349"/>
</dbReference>
<feature type="domain" description="DUF4349" evidence="3">
    <location>
        <begin position="72"/>
        <end position="279"/>
    </location>
</feature>
<feature type="signal peptide" evidence="2">
    <location>
        <begin position="1"/>
        <end position="20"/>
    </location>
</feature>
<keyword evidence="1" id="KW-0472">Membrane</keyword>
<accession>A0ABU1TB04</accession>
<sequence length="292" mass="32985">MKIYLISITLLLAFPGCTHKAEEKSKTVDLAVFTPPVLKADRETTTENFAIAKPAGNADIKITDDAIHDTSKKIIKNGTIQFETSNINSTRKVILQAVKKYGGYVDEDNQSTNSGANRKEYNLKISIPAKYFDLLVDSVSGVAGKIDSKNISITDVTTRYIDMKTRLDNKKLLENRYLELLKKGSKISDLLEIENKLTEIRSDIESTQGQLNYLNKQVAYSFLDITFYTQHVEKADKGMDTGDKFKTAVVGGWVFLQNLFFGIISLWPITLIIIIIYLMIKKWRKKQVRTVA</sequence>
<evidence type="ECO:0000313" key="5">
    <source>
        <dbReference type="Proteomes" id="UP001247620"/>
    </source>
</evidence>
<name>A0ABU1TB04_9SPHI</name>
<dbReference type="RefSeq" id="WP_310095507.1">
    <property type="nucleotide sequence ID" value="NZ_JAVDUU010000002.1"/>
</dbReference>
<dbReference type="Proteomes" id="UP001247620">
    <property type="component" value="Unassembled WGS sequence"/>
</dbReference>
<evidence type="ECO:0000259" key="3">
    <source>
        <dbReference type="Pfam" id="PF14257"/>
    </source>
</evidence>
<keyword evidence="1" id="KW-1133">Transmembrane helix</keyword>
<gene>
    <name evidence="4" type="ORF">J2W55_002207</name>
</gene>
<dbReference type="EMBL" id="JAVDUU010000002">
    <property type="protein sequence ID" value="MDR6942365.1"/>
    <property type="molecule type" value="Genomic_DNA"/>
</dbReference>
<dbReference type="Pfam" id="PF14257">
    <property type="entry name" value="DUF4349"/>
    <property type="match status" value="1"/>
</dbReference>
<reference evidence="4 5" key="1">
    <citation type="submission" date="2023-07" db="EMBL/GenBank/DDBJ databases">
        <title>Sorghum-associated microbial communities from plants grown in Nebraska, USA.</title>
        <authorList>
            <person name="Schachtman D."/>
        </authorList>
    </citation>
    <scope>NUCLEOTIDE SEQUENCE [LARGE SCALE GENOMIC DNA]</scope>
    <source>
        <strain evidence="4 5">3262</strain>
    </source>
</reference>
<keyword evidence="5" id="KW-1185">Reference proteome</keyword>
<feature type="chain" id="PRO_5047454434" description="DUF4349 domain-containing protein" evidence="2">
    <location>
        <begin position="21"/>
        <end position="292"/>
    </location>
</feature>
<feature type="transmembrane region" description="Helical" evidence="1">
    <location>
        <begin position="259"/>
        <end position="280"/>
    </location>
</feature>
<evidence type="ECO:0000313" key="4">
    <source>
        <dbReference type="EMBL" id="MDR6942365.1"/>
    </source>
</evidence>
<evidence type="ECO:0000256" key="2">
    <source>
        <dbReference type="SAM" id="SignalP"/>
    </source>
</evidence>
<keyword evidence="1" id="KW-0812">Transmembrane</keyword>
<keyword evidence="2" id="KW-0732">Signal</keyword>
<organism evidence="4 5">
    <name type="scientific">Mucilaginibacter pocheonensis</name>
    <dbReference type="NCBI Taxonomy" id="398050"/>
    <lineage>
        <taxon>Bacteria</taxon>
        <taxon>Pseudomonadati</taxon>
        <taxon>Bacteroidota</taxon>
        <taxon>Sphingobacteriia</taxon>
        <taxon>Sphingobacteriales</taxon>
        <taxon>Sphingobacteriaceae</taxon>
        <taxon>Mucilaginibacter</taxon>
    </lineage>
</organism>